<feature type="domain" description="RNase H type-1" evidence="1">
    <location>
        <begin position="16"/>
        <end position="72"/>
    </location>
</feature>
<keyword evidence="3" id="KW-1185">Reference proteome</keyword>
<dbReference type="InterPro" id="IPR002156">
    <property type="entry name" value="RNaseH_domain"/>
</dbReference>
<dbReference type="GO" id="GO:0003676">
    <property type="term" value="F:nucleic acid binding"/>
    <property type="evidence" value="ECO:0007669"/>
    <property type="project" value="InterPro"/>
</dbReference>
<evidence type="ECO:0000313" key="2">
    <source>
        <dbReference type="EMBL" id="KAK9111508.1"/>
    </source>
</evidence>
<dbReference type="GO" id="GO:0004523">
    <property type="term" value="F:RNA-DNA hybrid ribonuclease activity"/>
    <property type="evidence" value="ECO:0007669"/>
    <property type="project" value="InterPro"/>
</dbReference>
<organism evidence="2 3">
    <name type="scientific">Stephania cephalantha</name>
    <dbReference type="NCBI Taxonomy" id="152367"/>
    <lineage>
        <taxon>Eukaryota</taxon>
        <taxon>Viridiplantae</taxon>
        <taxon>Streptophyta</taxon>
        <taxon>Embryophyta</taxon>
        <taxon>Tracheophyta</taxon>
        <taxon>Spermatophyta</taxon>
        <taxon>Magnoliopsida</taxon>
        <taxon>Ranunculales</taxon>
        <taxon>Menispermaceae</taxon>
        <taxon>Menispermoideae</taxon>
        <taxon>Cissampelideae</taxon>
        <taxon>Stephania</taxon>
    </lineage>
</organism>
<protein>
    <recommendedName>
        <fullName evidence="1">RNase H type-1 domain-containing protein</fullName>
    </recommendedName>
</protein>
<sequence length="80" mass="9214">MQCNTGDCSDLRMSCSDAKTMIEALNSADMEHGDLDPFVFDIRNLAKNWDPFNLHFVLRKLNMKAHSLARKALFERSNCY</sequence>
<name>A0AAP0IA50_9MAGN</name>
<evidence type="ECO:0000313" key="3">
    <source>
        <dbReference type="Proteomes" id="UP001419268"/>
    </source>
</evidence>
<evidence type="ECO:0000259" key="1">
    <source>
        <dbReference type="Pfam" id="PF13456"/>
    </source>
</evidence>
<gene>
    <name evidence="2" type="ORF">Scep_019027</name>
</gene>
<dbReference type="AlphaFoldDB" id="A0AAP0IA50"/>
<comment type="caution">
    <text evidence="2">The sequence shown here is derived from an EMBL/GenBank/DDBJ whole genome shotgun (WGS) entry which is preliminary data.</text>
</comment>
<proteinExistence type="predicted"/>
<dbReference type="EMBL" id="JBBNAG010000008">
    <property type="protein sequence ID" value="KAK9111508.1"/>
    <property type="molecule type" value="Genomic_DNA"/>
</dbReference>
<dbReference type="Pfam" id="PF13456">
    <property type="entry name" value="RVT_3"/>
    <property type="match status" value="1"/>
</dbReference>
<dbReference type="Proteomes" id="UP001419268">
    <property type="component" value="Unassembled WGS sequence"/>
</dbReference>
<accession>A0AAP0IA50</accession>
<reference evidence="2 3" key="1">
    <citation type="submission" date="2024-01" db="EMBL/GenBank/DDBJ databases">
        <title>Genome assemblies of Stephania.</title>
        <authorList>
            <person name="Yang L."/>
        </authorList>
    </citation>
    <scope>NUCLEOTIDE SEQUENCE [LARGE SCALE GENOMIC DNA]</scope>
    <source>
        <strain evidence="2">JXDWG</strain>
        <tissue evidence="2">Leaf</tissue>
    </source>
</reference>